<feature type="domain" description="Fibronectin type-III" evidence="1">
    <location>
        <begin position="304"/>
        <end position="392"/>
    </location>
</feature>
<feature type="non-terminal residue" evidence="2">
    <location>
        <position position="926"/>
    </location>
</feature>
<accession>A0A1G6RT69</accession>
<dbReference type="CDD" id="cd00063">
    <property type="entry name" value="FN3"/>
    <property type="match status" value="1"/>
</dbReference>
<gene>
    <name evidence="2" type="ORF">SAMN05216323_10807</name>
</gene>
<evidence type="ECO:0000259" key="1">
    <source>
        <dbReference type="PROSITE" id="PS50853"/>
    </source>
</evidence>
<proteinExistence type="predicted"/>
<dbReference type="Gene3D" id="2.60.40.10">
    <property type="entry name" value="Immunoglobulins"/>
    <property type="match status" value="2"/>
</dbReference>
<dbReference type="Proteomes" id="UP000199452">
    <property type="component" value="Unassembled WGS sequence"/>
</dbReference>
<name>A0A1G6RT69_9BACT</name>
<dbReference type="AlphaFoldDB" id="A0A1G6RT69"/>
<protein>
    <recommendedName>
        <fullName evidence="1">Fibronectin type-III domain-containing protein</fullName>
    </recommendedName>
</protein>
<dbReference type="InterPro" id="IPR003961">
    <property type="entry name" value="FN3_dom"/>
</dbReference>
<dbReference type="SUPFAM" id="SSF49265">
    <property type="entry name" value="Fibronectin type III"/>
    <property type="match status" value="1"/>
</dbReference>
<dbReference type="InterPro" id="IPR013783">
    <property type="entry name" value="Ig-like_fold"/>
</dbReference>
<keyword evidence="3" id="KW-1185">Reference proteome</keyword>
<evidence type="ECO:0000313" key="3">
    <source>
        <dbReference type="Proteomes" id="UP000199452"/>
    </source>
</evidence>
<reference evidence="2 3" key="1">
    <citation type="submission" date="2016-09" db="EMBL/GenBank/DDBJ databases">
        <authorList>
            <person name="Capua I."/>
            <person name="De Benedictis P."/>
            <person name="Joannis T."/>
            <person name="Lombin L.H."/>
            <person name="Cattoli G."/>
        </authorList>
    </citation>
    <scope>NUCLEOTIDE SEQUENCE [LARGE SCALE GENOMIC DNA]</scope>
    <source>
        <strain evidence="2 3">A7P-90m</strain>
    </source>
</reference>
<dbReference type="EMBL" id="FMYP01000080">
    <property type="protein sequence ID" value="SDD07748.1"/>
    <property type="molecule type" value="Genomic_DNA"/>
</dbReference>
<sequence length="926" mass="99313">MNRILHTAKHHTLLLLLTLLLPLASVAQQIYPVSLTTQLAPPYSVNLADYAAPGVEQLRIILLQRDLTHTGYRLRLSLRVELNGRTIIRTSPGYYPAPIAVEAGVPTLISGSQLLDYLNPDAMEFSGYSREAYLRTKALPEGAYRIAFTAYDYDRPDVPVSAESAAFCYLAKAEPPLLTYPFQEAKLPNQPMQHLNFQWTPRNTASPNSAGNTTFRLELFELRTPGVSAADVAQSTTPIFSDETERTSYPYGPGQPLLEADMRYAWRVQAIDRSGTDRFRNNGYSELYSFTYGSQEPNVLQGYGVDSLAVVTAPPRNARASWAATPGVDSYELSYRCVGFDTWTIMPSTGCQLLIPTLAPSATFEFRIRARKGQQWGDYSELVNFTMPTPKPVPPCGETTDTVHITNTVRLTEIFPGTTVTAGPFEVTLLKVKRNANGSFAGEGYGILPFMNAEMRLKVKFTNAVFNTSFQLIAGSIPVCTNYTPGSNAILGLDGIITGGGGTGIITNGSGVTTVTLPDITIPGTGSITYNPADSTITVTTPDTTITVSVVDAVAADQPITVSDGAGNTFTVDPTTGAVTQTTNGTGIPGLPTGPLAPGTFSDERLSVAFTAAAGNPYAFDPGDSRYSSSNIMWAEYSQLTCGGRAYPIPFQLIPVGQTATIKAEVTLRANGLDLGKLVFRTGAGATLVATRDGSIFQFTLLAAKADEGYDLQALYPKTGGGYELVGQLRVVSYTPRTVRVKLIPVGQTVANASGIGAELNALLKSFGVAVTLEVGAPLEDKSWDLDGNGQLAVNDKGFFSLLTDEQKALCTVLRTAPGYDPTTFYLFVLPAQGALQGDMPRAKQMGYLFGEPSARTVAHELMHGVFKLEHTFSSTYGLAQGSTTNLMDYPPAGGQGGATLVKHQWDCLFSSGVVIGMFEKEEDGA</sequence>
<dbReference type="STRING" id="1640674.SAMN05216323_10807"/>
<organism evidence="2 3">
    <name type="scientific">Williamwhitmania taraxaci</name>
    <dbReference type="NCBI Taxonomy" id="1640674"/>
    <lineage>
        <taxon>Bacteria</taxon>
        <taxon>Pseudomonadati</taxon>
        <taxon>Bacteroidota</taxon>
        <taxon>Bacteroidia</taxon>
        <taxon>Bacteroidales</taxon>
        <taxon>Williamwhitmaniaceae</taxon>
        <taxon>Williamwhitmania</taxon>
    </lineage>
</organism>
<evidence type="ECO:0000313" key="2">
    <source>
        <dbReference type="EMBL" id="SDD07748.1"/>
    </source>
</evidence>
<dbReference type="InterPro" id="IPR036116">
    <property type="entry name" value="FN3_sf"/>
</dbReference>
<dbReference type="PROSITE" id="PS50853">
    <property type="entry name" value="FN3"/>
    <property type="match status" value="1"/>
</dbReference>